<dbReference type="NCBIfam" id="TIGR02433">
    <property type="entry name" value="lysidine_TilS_C"/>
    <property type="match status" value="1"/>
</dbReference>
<dbReference type="GO" id="GO:0005524">
    <property type="term" value="F:ATP binding"/>
    <property type="evidence" value="ECO:0007669"/>
    <property type="project" value="UniProtKB-UniRule"/>
</dbReference>
<evidence type="ECO:0000259" key="9">
    <source>
        <dbReference type="SMART" id="SM00977"/>
    </source>
</evidence>
<keyword evidence="2 8" id="KW-0963">Cytoplasm</keyword>
<keyword evidence="4 8" id="KW-0819">tRNA processing</keyword>
<keyword evidence="5 8" id="KW-0547">Nucleotide-binding</keyword>
<evidence type="ECO:0000256" key="7">
    <source>
        <dbReference type="ARBA" id="ARBA00048539"/>
    </source>
</evidence>
<feature type="domain" description="Lysidine-tRNA(Ile) synthetase C-terminal" evidence="9">
    <location>
        <begin position="372"/>
        <end position="445"/>
    </location>
</feature>
<keyword evidence="6 8" id="KW-0067">ATP-binding</keyword>
<dbReference type="Pfam" id="PF11734">
    <property type="entry name" value="TilS_C"/>
    <property type="match status" value="1"/>
</dbReference>
<dbReference type="InterPro" id="IPR012094">
    <property type="entry name" value="tRNA_Ile_lys_synt"/>
</dbReference>
<evidence type="ECO:0000256" key="2">
    <source>
        <dbReference type="ARBA" id="ARBA00022490"/>
    </source>
</evidence>
<dbReference type="GO" id="GO:0032267">
    <property type="term" value="F:tRNA(Ile)-lysidine synthase activity"/>
    <property type="evidence" value="ECO:0007669"/>
    <property type="project" value="UniProtKB-EC"/>
</dbReference>
<dbReference type="SUPFAM" id="SSF52402">
    <property type="entry name" value="Adenine nucleotide alpha hydrolases-like"/>
    <property type="match status" value="1"/>
</dbReference>
<evidence type="ECO:0000256" key="8">
    <source>
        <dbReference type="HAMAP-Rule" id="MF_01161"/>
    </source>
</evidence>
<dbReference type="EC" id="6.3.4.19" evidence="8"/>
<dbReference type="EMBL" id="FNNE01000003">
    <property type="protein sequence ID" value="SDW52202.1"/>
    <property type="molecule type" value="Genomic_DNA"/>
</dbReference>
<name>A0A1H2U7P1_9GAMM</name>
<evidence type="ECO:0000256" key="1">
    <source>
        <dbReference type="ARBA" id="ARBA00004496"/>
    </source>
</evidence>
<dbReference type="InterPro" id="IPR014729">
    <property type="entry name" value="Rossmann-like_a/b/a_fold"/>
</dbReference>
<comment type="subcellular location">
    <subcellularLocation>
        <location evidence="1 8">Cytoplasm</location>
    </subcellularLocation>
</comment>
<accession>A0A1H2U7P1</accession>
<comment type="similarity">
    <text evidence="8">Belongs to the tRNA(Ile)-lysidine synthase family.</text>
</comment>
<sequence>MTRGGEHRPRDLSWPDALTRPVQALQAEASLLVALSGGLDSTVLLHTVVHCLSGSSVRLRAVHINHQLQSNARETEDFCRQLCQQLGVDLVVERVSVAATTGPAAGLEAGARNARYDVFERLMVGGDTLLMAHHQDDQAETMLFRMIRGTGLAGLAGIPARRRLGRGWLVRPFLAVSREQLHGWARELGLAWQDDPSNDDERFDRNFLRKSIIPLLKERWPNLLVRMDRSSQACREGAELAQALAQLRLQSLSGPEGELSIDGVRALSLTEQKNLLRWWITQSGFSVPERRDWAQVLADLLEAGADREPELPGDGFAVRRFQAALYLVRDPKMPLGDTRLLEPDHPLLWGDYRIVLQKAQQKVGAGTQIPRIRVAGRQGGERIRPCPQGPSKPLKKWLQDKAVPPWERARLPLLSMDGELIGVGQIWLSPGFQGAAPESGWRIVVEREFD</sequence>
<dbReference type="CDD" id="cd01992">
    <property type="entry name" value="TilS_N"/>
    <property type="match status" value="1"/>
</dbReference>
<dbReference type="HAMAP" id="MF_01161">
    <property type="entry name" value="tRNA_Ile_lys_synt"/>
    <property type="match status" value="1"/>
</dbReference>
<dbReference type="Proteomes" id="UP000199675">
    <property type="component" value="Unassembled WGS sequence"/>
</dbReference>
<dbReference type="PANTHER" id="PTHR43033:SF1">
    <property type="entry name" value="TRNA(ILE)-LYSIDINE SYNTHASE-RELATED"/>
    <property type="match status" value="1"/>
</dbReference>
<dbReference type="InterPro" id="IPR015262">
    <property type="entry name" value="tRNA_Ile_lys_synt_subst-bd"/>
</dbReference>
<dbReference type="Pfam" id="PF01171">
    <property type="entry name" value="ATP_bind_3"/>
    <property type="match status" value="1"/>
</dbReference>
<dbReference type="SUPFAM" id="SSF82829">
    <property type="entry name" value="MesJ substrate recognition domain-like"/>
    <property type="match status" value="1"/>
</dbReference>
<dbReference type="InterPro" id="IPR012796">
    <property type="entry name" value="Lysidine-tRNA-synth_C"/>
</dbReference>
<dbReference type="SUPFAM" id="SSF56037">
    <property type="entry name" value="PheT/TilS domain"/>
    <property type="match status" value="1"/>
</dbReference>
<dbReference type="Gene3D" id="1.20.59.20">
    <property type="match status" value="1"/>
</dbReference>
<protein>
    <recommendedName>
        <fullName evidence="8">tRNA(Ile)-lysidine synthase</fullName>
        <ecNumber evidence="8">6.3.4.19</ecNumber>
    </recommendedName>
    <alternativeName>
        <fullName evidence="8">tRNA(Ile)-2-lysyl-cytidine synthase</fullName>
    </alternativeName>
    <alternativeName>
        <fullName evidence="8">tRNA(Ile)-lysidine synthetase</fullName>
    </alternativeName>
</protein>
<comment type="function">
    <text evidence="8">Ligates lysine onto the cytidine present at position 34 of the AUA codon-specific tRNA(Ile) that contains the anticodon CAU, in an ATP-dependent manner. Cytidine is converted to lysidine, thus changing the amino acid specificity of the tRNA from methionine to isoleucine.</text>
</comment>
<gene>
    <name evidence="8" type="primary">tilS</name>
    <name evidence="10" type="ORF">SAMN04487960_10328</name>
</gene>
<keyword evidence="11" id="KW-1185">Reference proteome</keyword>
<dbReference type="PANTHER" id="PTHR43033">
    <property type="entry name" value="TRNA(ILE)-LYSIDINE SYNTHASE-RELATED"/>
    <property type="match status" value="1"/>
</dbReference>
<dbReference type="GO" id="GO:0006400">
    <property type="term" value="P:tRNA modification"/>
    <property type="evidence" value="ECO:0007669"/>
    <property type="project" value="UniProtKB-UniRule"/>
</dbReference>
<evidence type="ECO:0000313" key="10">
    <source>
        <dbReference type="EMBL" id="SDW52202.1"/>
    </source>
</evidence>
<reference evidence="10 11" key="1">
    <citation type="submission" date="2016-10" db="EMBL/GenBank/DDBJ databases">
        <authorList>
            <person name="de Groot N.N."/>
        </authorList>
    </citation>
    <scope>NUCLEOTIDE SEQUENCE [LARGE SCALE GENOMIC DNA]</scope>
    <source>
        <strain evidence="10 11">CGMCC 1.7059</strain>
    </source>
</reference>
<dbReference type="AlphaFoldDB" id="A0A1H2U7P1"/>
<evidence type="ECO:0000256" key="6">
    <source>
        <dbReference type="ARBA" id="ARBA00022840"/>
    </source>
</evidence>
<dbReference type="InterPro" id="IPR012795">
    <property type="entry name" value="tRNA_Ile_lys_synt_N"/>
</dbReference>
<evidence type="ECO:0000313" key="11">
    <source>
        <dbReference type="Proteomes" id="UP000199675"/>
    </source>
</evidence>
<dbReference type="Pfam" id="PF09179">
    <property type="entry name" value="TilS"/>
    <property type="match status" value="1"/>
</dbReference>
<comment type="domain">
    <text evidence="8">The N-terminal region contains the highly conserved SGGXDS motif, predicted to be a P-loop motif involved in ATP binding.</text>
</comment>
<evidence type="ECO:0000256" key="5">
    <source>
        <dbReference type="ARBA" id="ARBA00022741"/>
    </source>
</evidence>
<dbReference type="OrthoDB" id="9807403at2"/>
<dbReference type="Gene3D" id="3.40.50.620">
    <property type="entry name" value="HUPs"/>
    <property type="match status" value="1"/>
</dbReference>
<dbReference type="RefSeq" id="WP_091811875.1">
    <property type="nucleotide sequence ID" value="NZ_FNNE01000003.1"/>
</dbReference>
<dbReference type="STRING" id="488533.SAMN04487960_10328"/>
<dbReference type="NCBIfam" id="TIGR02432">
    <property type="entry name" value="lysidine_TilS_N"/>
    <property type="match status" value="1"/>
</dbReference>
<dbReference type="InterPro" id="IPR011063">
    <property type="entry name" value="TilS/TtcA_N"/>
</dbReference>
<feature type="binding site" evidence="8">
    <location>
        <begin position="36"/>
        <end position="41"/>
    </location>
    <ligand>
        <name>ATP</name>
        <dbReference type="ChEBI" id="CHEBI:30616"/>
    </ligand>
</feature>
<proteinExistence type="inferred from homology"/>
<keyword evidence="3 8" id="KW-0436">Ligase</keyword>
<evidence type="ECO:0000256" key="4">
    <source>
        <dbReference type="ARBA" id="ARBA00022694"/>
    </source>
</evidence>
<comment type="catalytic activity">
    <reaction evidence="7 8">
        <text>cytidine(34) in tRNA(Ile2) + L-lysine + ATP = lysidine(34) in tRNA(Ile2) + AMP + diphosphate + H(+)</text>
        <dbReference type="Rhea" id="RHEA:43744"/>
        <dbReference type="Rhea" id="RHEA-COMP:10625"/>
        <dbReference type="Rhea" id="RHEA-COMP:10670"/>
        <dbReference type="ChEBI" id="CHEBI:15378"/>
        <dbReference type="ChEBI" id="CHEBI:30616"/>
        <dbReference type="ChEBI" id="CHEBI:32551"/>
        <dbReference type="ChEBI" id="CHEBI:33019"/>
        <dbReference type="ChEBI" id="CHEBI:82748"/>
        <dbReference type="ChEBI" id="CHEBI:83665"/>
        <dbReference type="ChEBI" id="CHEBI:456215"/>
        <dbReference type="EC" id="6.3.4.19"/>
    </reaction>
</comment>
<evidence type="ECO:0000256" key="3">
    <source>
        <dbReference type="ARBA" id="ARBA00022598"/>
    </source>
</evidence>
<dbReference type="GO" id="GO:0005737">
    <property type="term" value="C:cytoplasm"/>
    <property type="evidence" value="ECO:0007669"/>
    <property type="project" value="UniProtKB-SubCell"/>
</dbReference>
<organism evidence="10 11">
    <name type="scientific">Marinobacter mobilis</name>
    <dbReference type="NCBI Taxonomy" id="488533"/>
    <lineage>
        <taxon>Bacteria</taxon>
        <taxon>Pseudomonadati</taxon>
        <taxon>Pseudomonadota</taxon>
        <taxon>Gammaproteobacteria</taxon>
        <taxon>Pseudomonadales</taxon>
        <taxon>Marinobacteraceae</taxon>
        <taxon>Marinobacter</taxon>
    </lineage>
</organism>
<dbReference type="SMART" id="SM00977">
    <property type="entry name" value="TilS_C"/>
    <property type="match status" value="1"/>
</dbReference>